<comment type="caution">
    <text evidence="1">The sequence shown here is derived from an EMBL/GenBank/DDBJ whole genome shotgun (WGS) entry which is preliminary data.</text>
</comment>
<name>A0ABQ6NKT4_9BACL</name>
<organism evidence="1 2">
    <name type="scientific">Paenibacillus glycanilyticus</name>
    <dbReference type="NCBI Taxonomy" id="126569"/>
    <lineage>
        <taxon>Bacteria</taxon>
        <taxon>Bacillati</taxon>
        <taxon>Bacillota</taxon>
        <taxon>Bacilli</taxon>
        <taxon>Bacillales</taxon>
        <taxon>Paenibacillaceae</taxon>
        <taxon>Paenibacillus</taxon>
    </lineage>
</organism>
<dbReference type="EMBL" id="BTCL01000005">
    <property type="protein sequence ID" value="GMK44745.1"/>
    <property type="molecule type" value="Genomic_DNA"/>
</dbReference>
<reference evidence="1 2" key="1">
    <citation type="submission" date="2023-05" db="EMBL/GenBank/DDBJ databases">
        <title>Draft genome of Paenibacillus sp. CCS26.</title>
        <authorList>
            <person name="Akita H."/>
            <person name="Shinto Y."/>
            <person name="Kimura Z."/>
        </authorList>
    </citation>
    <scope>NUCLEOTIDE SEQUENCE [LARGE SCALE GENOMIC DNA]</scope>
    <source>
        <strain evidence="1 2">CCS26</strain>
    </source>
</reference>
<keyword evidence="2" id="KW-1185">Reference proteome</keyword>
<gene>
    <name evidence="1" type="ORF">PghCCS26_18730</name>
</gene>
<accession>A0ABQ6NKT4</accession>
<protein>
    <submittedName>
        <fullName evidence="1">Uncharacterized protein</fullName>
    </submittedName>
</protein>
<dbReference type="Proteomes" id="UP001285921">
    <property type="component" value="Unassembled WGS sequence"/>
</dbReference>
<evidence type="ECO:0000313" key="1">
    <source>
        <dbReference type="EMBL" id="GMK44745.1"/>
    </source>
</evidence>
<evidence type="ECO:0000313" key="2">
    <source>
        <dbReference type="Proteomes" id="UP001285921"/>
    </source>
</evidence>
<proteinExistence type="predicted"/>
<sequence>MRVQDEKKYRGQVYSLDEINELVSELGFPQDWNPYGDKGPKRYIEAQIWDNTPLTQWMLHTNGKR</sequence>
<dbReference type="RefSeq" id="WP_317979690.1">
    <property type="nucleotide sequence ID" value="NZ_BTCL01000005.1"/>
</dbReference>